<dbReference type="InterPro" id="IPR001611">
    <property type="entry name" value="Leu-rich_rpt"/>
</dbReference>
<evidence type="ECO:0000313" key="7">
    <source>
        <dbReference type="Proteomes" id="UP000002195"/>
    </source>
</evidence>
<dbReference type="AlphaFoldDB" id="Q54C01"/>
<keyword evidence="3" id="KW-0677">Repeat</keyword>
<dbReference type="RefSeq" id="XP_629190.1">
    <property type="nucleotide sequence ID" value="XM_629188.1"/>
</dbReference>
<dbReference type="SMART" id="SM00365">
    <property type="entry name" value="LRR_SD22"/>
    <property type="match status" value="7"/>
</dbReference>
<evidence type="ECO:0000256" key="1">
    <source>
        <dbReference type="ARBA" id="ARBA00004138"/>
    </source>
</evidence>
<comment type="subcellular location">
    <subcellularLocation>
        <location evidence="1">Cell projection</location>
        <location evidence="1">Cilium</location>
    </subcellularLocation>
</comment>
<keyword evidence="5" id="KW-0966">Cell projection</keyword>
<dbReference type="EMBL" id="AAFI02000201">
    <property type="protein sequence ID" value="EAL60778.1"/>
    <property type="molecule type" value="Genomic_DNA"/>
</dbReference>
<dbReference type="FunFam" id="3.80.10.10:FF:001383">
    <property type="entry name" value="Uncharacterized protein"/>
    <property type="match status" value="1"/>
</dbReference>
<dbReference type="PaxDb" id="44689-DDB0191867"/>
<dbReference type="dictyBase" id="DDB_G0293308"/>
<gene>
    <name evidence="6" type="ORF">DDB_G0293308</name>
</gene>
<dbReference type="SMART" id="SM00369">
    <property type="entry name" value="LRR_TYP"/>
    <property type="match status" value="6"/>
</dbReference>
<evidence type="ECO:0000313" key="6">
    <source>
        <dbReference type="EMBL" id="EAL60778.1"/>
    </source>
</evidence>
<dbReference type="GO" id="GO:0005737">
    <property type="term" value="C:cytoplasm"/>
    <property type="evidence" value="ECO:0000318"/>
    <property type="project" value="GO_Central"/>
</dbReference>
<dbReference type="Proteomes" id="UP000002195">
    <property type="component" value="Unassembled WGS sequence"/>
</dbReference>
<dbReference type="InterPro" id="IPR003591">
    <property type="entry name" value="Leu-rich_rpt_typical-subtyp"/>
</dbReference>
<dbReference type="eggNOG" id="ENOG502SPK9">
    <property type="taxonomic scope" value="Eukaryota"/>
</dbReference>
<evidence type="ECO:0008006" key="8">
    <source>
        <dbReference type="Google" id="ProtNLM"/>
    </source>
</evidence>
<dbReference type="GO" id="GO:0007021">
    <property type="term" value="P:tubulin complex assembly"/>
    <property type="evidence" value="ECO:0000318"/>
    <property type="project" value="GO_Central"/>
</dbReference>
<dbReference type="InParanoid" id="Q54C01"/>
<dbReference type="InterPro" id="IPR050576">
    <property type="entry name" value="Cilia_flagella_integrity"/>
</dbReference>
<dbReference type="FunFam" id="3.80.10.10:FF:001384">
    <property type="entry name" value="Uncharacterized protein"/>
    <property type="match status" value="1"/>
</dbReference>
<reference evidence="6 7" key="1">
    <citation type="journal article" date="2005" name="Nature">
        <title>The genome of the social amoeba Dictyostelium discoideum.</title>
        <authorList>
            <consortium name="The Dictyostelium discoideum Sequencing Consortium"/>
            <person name="Eichinger L."/>
            <person name="Pachebat J.A."/>
            <person name="Glockner G."/>
            <person name="Rajandream M.A."/>
            <person name="Sucgang R."/>
            <person name="Berriman M."/>
            <person name="Song J."/>
            <person name="Olsen R."/>
            <person name="Szafranski K."/>
            <person name="Xu Q."/>
            <person name="Tunggal B."/>
            <person name="Kummerfeld S."/>
            <person name="Madera M."/>
            <person name="Konfortov B.A."/>
            <person name="Rivero F."/>
            <person name="Bankier A.T."/>
            <person name="Lehmann R."/>
            <person name="Hamlin N."/>
            <person name="Davies R."/>
            <person name="Gaudet P."/>
            <person name="Fey P."/>
            <person name="Pilcher K."/>
            <person name="Chen G."/>
            <person name="Saunders D."/>
            <person name="Sodergren E."/>
            <person name="Davis P."/>
            <person name="Kerhornou A."/>
            <person name="Nie X."/>
            <person name="Hall N."/>
            <person name="Anjard C."/>
            <person name="Hemphill L."/>
            <person name="Bason N."/>
            <person name="Farbrother P."/>
            <person name="Desany B."/>
            <person name="Just E."/>
            <person name="Morio T."/>
            <person name="Rost R."/>
            <person name="Churcher C."/>
            <person name="Cooper J."/>
            <person name="Haydock S."/>
            <person name="van Driessche N."/>
            <person name="Cronin A."/>
            <person name="Goodhead I."/>
            <person name="Muzny D."/>
            <person name="Mourier T."/>
            <person name="Pain A."/>
            <person name="Lu M."/>
            <person name="Harper D."/>
            <person name="Lindsay R."/>
            <person name="Hauser H."/>
            <person name="James K."/>
            <person name="Quiles M."/>
            <person name="Madan Babu M."/>
            <person name="Saito T."/>
            <person name="Buchrieser C."/>
            <person name="Wardroper A."/>
            <person name="Felder M."/>
            <person name="Thangavelu M."/>
            <person name="Johnson D."/>
            <person name="Knights A."/>
            <person name="Loulseged H."/>
            <person name="Mungall K."/>
            <person name="Oliver K."/>
            <person name="Price C."/>
            <person name="Quail M.A."/>
            <person name="Urushihara H."/>
            <person name="Hernandez J."/>
            <person name="Rabbinowitsch E."/>
            <person name="Steffen D."/>
            <person name="Sanders M."/>
            <person name="Ma J."/>
            <person name="Kohara Y."/>
            <person name="Sharp S."/>
            <person name="Simmonds M."/>
            <person name="Spiegler S."/>
            <person name="Tivey A."/>
            <person name="Sugano S."/>
            <person name="White B."/>
            <person name="Walker D."/>
            <person name="Woodward J."/>
            <person name="Winckler T."/>
            <person name="Tanaka Y."/>
            <person name="Shaulsky G."/>
            <person name="Schleicher M."/>
            <person name="Weinstock G."/>
            <person name="Rosenthal A."/>
            <person name="Cox E.C."/>
            <person name="Chisholm R.L."/>
            <person name="Gibbs R."/>
            <person name="Loomis W.F."/>
            <person name="Platzer M."/>
            <person name="Kay R.R."/>
            <person name="Williams J."/>
            <person name="Dear P.H."/>
            <person name="Noegel A.A."/>
            <person name="Barrell B."/>
            <person name="Kuspa A."/>
        </authorList>
    </citation>
    <scope>NUCLEOTIDE SEQUENCE [LARGE SCALE GENOMIC DNA]</scope>
    <source>
        <strain evidence="6 7">AX4</strain>
    </source>
</reference>
<keyword evidence="7" id="KW-1185">Reference proteome</keyword>
<evidence type="ECO:0000256" key="4">
    <source>
        <dbReference type="ARBA" id="ARBA00023069"/>
    </source>
</evidence>
<dbReference type="FunFam" id="3.80.10.10:FF:002035">
    <property type="entry name" value="Uncharacterized protein"/>
    <property type="match status" value="1"/>
</dbReference>
<dbReference type="OMA" id="CDCALEY"/>
<dbReference type="GO" id="GO:0007023">
    <property type="term" value="P:post-chaperonin tubulin folding pathway"/>
    <property type="evidence" value="ECO:0000318"/>
    <property type="project" value="GO_Central"/>
</dbReference>
<dbReference type="Gene3D" id="3.80.10.10">
    <property type="entry name" value="Ribonuclease Inhibitor"/>
    <property type="match status" value="6"/>
</dbReference>
<dbReference type="VEuPathDB" id="AmoebaDB:DDB_G0293308"/>
<protein>
    <recommendedName>
        <fullName evidence="8">Leucine-rich repeat-containing protein</fullName>
    </recommendedName>
</protein>
<evidence type="ECO:0000256" key="2">
    <source>
        <dbReference type="ARBA" id="ARBA00022614"/>
    </source>
</evidence>
<keyword evidence="2" id="KW-0433">Leucine-rich repeat</keyword>
<name>Q54C01_DICDI</name>
<dbReference type="GeneID" id="8629149"/>
<comment type="caution">
    <text evidence="6">The sequence shown here is derived from an EMBL/GenBank/DDBJ whole genome shotgun (WGS) entry which is preliminary data.</text>
</comment>
<dbReference type="InterPro" id="IPR032675">
    <property type="entry name" value="LRR_dom_sf"/>
</dbReference>
<accession>Q54C01</accession>
<dbReference type="FunFam" id="3.80.10.10:FF:002037">
    <property type="entry name" value="Uncharacterized protein"/>
    <property type="match status" value="1"/>
</dbReference>
<dbReference type="GO" id="GO:0043014">
    <property type="term" value="F:alpha-tubulin binding"/>
    <property type="evidence" value="ECO:0000318"/>
    <property type="project" value="GO_Central"/>
</dbReference>
<dbReference type="PANTHER" id="PTHR45973:SF9">
    <property type="entry name" value="LEUCINE-RICH REPEAT-CONTAINING PROTEIN 46"/>
    <property type="match status" value="1"/>
</dbReference>
<evidence type="ECO:0000256" key="3">
    <source>
        <dbReference type="ARBA" id="ARBA00022737"/>
    </source>
</evidence>
<organism evidence="6 7">
    <name type="scientific">Dictyostelium discoideum</name>
    <name type="common">Social amoeba</name>
    <dbReference type="NCBI Taxonomy" id="44689"/>
    <lineage>
        <taxon>Eukaryota</taxon>
        <taxon>Amoebozoa</taxon>
        <taxon>Evosea</taxon>
        <taxon>Eumycetozoa</taxon>
        <taxon>Dictyostelia</taxon>
        <taxon>Dictyosteliales</taxon>
        <taxon>Dictyosteliaceae</taxon>
        <taxon>Dictyostelium</taxon>
    </lineage>
</organism>
<dbReference type="GO" id="GO:0000226">
    <property type="term" value="P:microtubule cytoskeleton organization"/>
    <property type="evidence" value="ECO:0000318"/>
    <property type="project" value="GO_Central"/>
</dbReference>
<dbReference type="SUPFAM" id="SSF52058">
    <property type="entry name" value="L domain-like"/>
    <property type="match status" value="2"/>
</dbReference>
<dbReference type="KEGG" id="ddi:DDB_G0293308"/>
<evidence type="ECO:0000256" key="5">
    <source>
        <dbReference type="ARBA" id="ARBA00023273"/>
    </source>
</evidence>
<dbReference type="HOGENOM" id="CLU_277254_0_0_1"/>
<proteinExistence type="predicted"/>
<dbReference type="PANTHER" id="PTHR45973">
    <property type="entry name" value="PROTEIN PHOSPHATASE 1 REGULATORY SUBUNIT SDS22-RELATED"/>
    <property type="match status" value="1"/>
</dbReference>
<keyword evidence="4" id="KW-0969">Cilium</keyword>
<sequence>MFSQFKQIIDSKIDNKVNTISKKIQNKLVILNGAGGSPNKGNKDRNFKLSFSSMIFIPPPLPTIQSDPNLFKGAPETEMSQYSENGFSFYYEEFEEVGMTAPNLIVQQNIPNIHPEPLEGMHPYGFNFEEYNQRRANMNLNHANVDCKPHFLRIQNENPIKNYAMTPTNQRILSKAELMQCLQPTNITYICITDQSFTNKERRAFLKKLAQFSSVETLIVKGCGIKSFANGSRFPVLRFVDLSQNSIKNSSGIKKLIKYSPWLEFLNLSGNGISACTELEWKQRCNRLLSTLTQLENINSKAIPIDDRIGAISLYGPTNRKQQLEKIRWELHLDSLADVRALRPIHPGWQPQGILHIQLNNCQLRHFYIGAMVNLNSLDLSRNLLTDISFSGIEKCTYLQYCNLSNNQLARVDTTCQMFEFTPSIRCVVLSGNPATFSRDLYKKELIYRTRNGCGTNRSLGIQQIDTEMISIDNKVSTIHEYELKTSGNQEVANKVSSELRWKLLIIERFGHKQLQSIPNFFDSIRHIAFPKSNIQMVDVFCFKNIEIIDFSGNDLFQFNGLRALYSLRVLLLQDNPRLDTKSVTDQLDQLESLESINLSVNGDQTHQRYPKNTQNSQYRALVLGVVIPKNRSFILLDNNVISNLERVEAYRNAGYSNDLVERYRFFLALTINCTLPFGRQVYPDQVEIGKQYDPTQVTILRRLREWQLTSEFINFSYFTNVQEIDLTNNRLTDILNIGLQQLNNLSKLCLINNQINNPLPLIAQLLDSIKSLEIIAIRGNPCMRSPNDRLSLIGHMSTMKSITESTLKVIDTEITIYDKVEGWKLVGGPLKDAEILKLNYIVKFKSIDLFDHHSLFNLELCDCALEYLDITPFINLRTLLLANNKFKLLSNIVGLGSGSCQQLFALDLRNNQLDSMSDFKTLLLSSSLPQLSVIGLSGNGFTKSSTSQTFNYRSKFLALITPLSQSHLYPLSMLDSNEITPDEINDCQPLVGVDKKESLFNICLLRRSTSPDFFNLTELDLSGCNVTFCNFGLLQNLIILSLSDNNISDSNLKDSSISSLNNLKALDLRNNRLKDLSILCKIIDLLNIETLFVEENSCFEKDTPKDRIKFFKKLTNSRVLSTMKYLNGSEVTSNDTIKFNNKKK</sequence>
<dbReference type="PROSITE" id="PS51450">
    <property type="entry name" value="LRR"/>
    <property type="match status" value="4"/>
</dbReference>